<keyword evidence="3" id="KW-1185">Reference proteome</keyword>
<proteinExistence type="predicted"/>
<accession>A0AAX6EY74</accession>
<dbReference type="PANTHER" id="PTHR31286:SF180">
    <property type="entry name" value="OS10G0362600 PROTEIN"/>
    <property type="match status" value="1"/>
</dbReference>
<comment type="caution">
    <text evidence="2">The sequence shown here is derived from an EMBL/GenBank/DDBJ whole genome shotgun (WGS) entry which is preliminary data.</text>
</comment>
<dbReference type="AlphaFoldDB" id="A0AAX6EY74"/>
<gene>
    <name evidence="2" type="ORF">M6B38_164885</name>
</gene>
<sequence>MPDDAFEGSLDHRQMPDENILTDARSSCCLESPKATLFNIVECFGTPLAVGRASALGLHPNREIVFVEVDTSKPHHSKVRIVLPKGRSYWQPIVYERTLLYCLVCRHRGHLEVACKFSQKEGERGNWQDIPPSSTSEKLAEDRRRKGKGLMFEKSKERRLTKKALVL</sequence>
<reference evidence="2" key="1">
    <citation type="journal article" date="2023" name="GigaByte">
        <title>Genome assembly of the bearded iris, Iris pallida Lam.</title>
        <authorList>
            <person name="Bruccoleri R.E."/>
            <person name="Oakeley E.J."/>
            <person name="Faust A.M.E."/>
            <person name="Altorfer M."/>
            <person name="Dessus-Babus S."/>
            <person name="Burckhardt D."/>
            <person name="Oertli M."/>
            <person name="Naumann U."/>
            <person name="Petersen F."/>
            <person name="Wong J."/>
        </authorList>
    </citation>
    <scope>NUCLEOTIDE SEQUENCE</scope>
    <source>
        <strain evidence="2">GSM-AAB239-AS_SAM_17_03QT</strain>
    </source>
</reference>
<reference evidence="2" key="2">
    <citation type="submission" date="2023-04" db="EMBL/GenBank/DDBJ databases">
        <authorList>
            <person name="Bruccoleri R.E."/>
            <person name="Oakeley E.J."/>
            <person name="Faust A.-M."/>
            <person name="Dessus-Babus S."/>
            <person name="Altorfer M."/>
            <person name="Burckhardt D."/>
            <person name="Oertli M."/>
            <person name="Naumann U."/>
            <person name="Petersen F."/>
            <person name="Wong J."/>
        </authorList>
    </citation>
    <scope>NUCLEOTIDE SEQUENCE</scope>
    <source>
        <strain evidence="2">GSM-AAB239-AS_SAM_17_03QT</strain>
        <tissue evidence="2">Leaf</tissue>
    </source>
</reference>
<evidence type="ECO:0000313" key="3">
    <source>
        <dbReference type="Proteomes" id="UP001140949"/>
    </source>
</evidence>
<evidence type="ECO:0000256" key="1">
    <source>
        <dbReference type="SAM" id="MobiDB-lite"/>
    </source>
</evidence>
<dbReference type="PANTHER" id="PTHR31286">
    <property type="entry name" value="GLYCINE-RICH CELL WALL STRUCTURAL PROTEIN 1.8-LIKE"/>
    <property type="match status" value="1"/>
</dbReference>
<protein>
    <recommendedName>
        <fullName evidence="4">Zinc knuckle CX2CX4HX4C domain-containing protein</fullName>
    </recommendedName>
</protein>
<organism evidence="2 3">
    <name type="scientific">Iris pallida</name>
    <name type="common">Sweet iris</name>
    <dbReference type="NCBI Taxonomy" id="29817"/>
    <lineage>
        <taxon>Eukaryota</taxon>
        <taxon>Viridiplantae</taxon>
        <taxon>Streptophyta</taxon>
        <taxon>Embryophyta</taxon>
        <taxon>Tracheophyta</taxon>
        <taxon>Spermatophyta</taxon>
        <taxon>Magnoliopsida</taxon>
        <taxon>Liliopsida</taxon>
        <taxon>Asparagales</taxon>
        <taxon>Iridaceae</taxon>
        <taxon>Iridoideae</taxon>
        <taxon>Irideae</taxon>
        <taxon>Iris</taxon>
    </lineage>
</organism>
<dbReference type="Proteomes" id="UP001140949">
    <property type="component" value="Unassembled WGS sequence"/>
</dbReference>
<name>A0AAX6EY74_IRIPA</name>
<evidence type="ECO:0008006" key="4">
    <source>
        <dbReference type="Google" id="ProtNLM"/>
    </source>
</evidence>
<dbReference type="EMBL" id="JANAVB010033153">
    <property type="protein sequence ID" value="KAJ6809112.1"/>
    <property type="molecule type" value="Genomic_DNA"/>
</dbReference>
<feature type="region of interest" description="Disordered" evidence="1">
    <location>
        <begin position="123"/>
        <end position="147"/>
    </location>
</feature>
<dbReference type="InterPro" id="IPR040256">
    <property type="entry name" value="At4g02000-like"/>
</dbReference>
<evidence type="ECO:0000313" key="2">
    <source>
        <dbReference type="EMBL" id="KAJ6809112.1"/>
    </source>
</evidence>